<evidence type="ECO:0000259" key="5">
    <source>
        <dbReference type="PROSITE" id="PS51925"/>
    </source>
</evidence>
<dbReference type="CDD" id="cd21156">
    <property type="entry name" value="PUA_eIF2d-like"/>
    <property type="match status" value="1"/>
</dbReference>
<evidence type="ECO:0000256" key="1">
    <source>
        <dbReference type="ARBA" id="ARBA00010359"/>
    </source>
</evidence>
<dbReference type="InterPro" id="IPR048248">
    <property type="entry name" value="PUA_eIF2d-like"/>
</dbReference>
<gene>
    <name evidence="6" type="ORF">BXZ70DRAFT_1000028</name>
</gene>
<evidence type="ECO:0000256" key="3">
    <source>
        <dbReference type="SAM" id="MobiDB-lite"/>
    </source>
</evidence>
<dbReference type="Pfam" id="PF01253">
    <property type="entry name" value="SUI1"/>
    <property type="match status" value="1"/>
</dbReference>
<keyword evidence="2" id="KW-0175">Coiled coil</keyword>
<dbReference type="GO" id="GO:0003743">
    <property type="term" value="F:translation initiation factor activity"/>
    <property type="evidence" value="ECO:0007669"/>
    <property type="project" value="UniProtKB-KW"/>
</dbReference>
<dbReference type="InterPro" id="IPR058886">
    <property type="entry name" value="SWIB_eIF2D"/>
</dbReference>
<dbReference type="InterPro" id="IPR001950">
    <property type="entry name" value="SUI1"/>
</dbReference>
<dbReference type="InterPro" id="IPR041366">
    <property type="entry name" value="Pre-PUA"/>
</dbReference>
<keyword evidence="7" id="KW-1185">Reference proteome</keyword>
<feature type="region of interest" description="Disordered" evidence="3">
    <location>
        <begin position="203"/>
        <end position="274"/>
    </location>
</feature>
<dbReference type="CDD" id="cd11608">
    <property type="entry name" value="eIF2D_C"/>
    <property type="match status" value="1"/>
</dbReference>
<comment type="caution">
    <text evidence="6">The sequence shown here is derived from an EMBL/GenBank/DDBJ whole genome shotgun (WGS) entry which is preliminary data.</text>
</comment>
<dbReference type="InterPro" id="IPR057429">
    <property type="entry name" value="WH_eIF2D"/>
</dbReference>
<dbReference type="Pfam" id="PF26292">
    <property type="entry name" value="PUA_elF2D"/>
    <property type="match status" value="1"/>
</dbReference>
<keyword evidence="6" id="KW-0648">Protein biosynthesis</keyword>
<evidence type="ECO:0000259" key="4">
    <source>
        <dbReference type="PROSITE" id="PS50296"/>
    </source>
</evidence>
<organism evidence="6 7">
    <name type="scientific">Cristinia sonorae</name>
    <dbReference type="NCBI Taxonomy" id="1940300"/>
    <lineage>
        <taxon>Eukaryota</taxon>
        <taxon>Fungi</taxon>
        <taxon>Dikarya</taxon>
        <taxon>Basidiomycota</taxon>
        <taxon>Agaricomycotina</taxon>
        <taxon>Agaricomycetes</taxon>
        <taxon>Agaricomycetidae</taxon>
        <taxon>Agaricales</taxon>
        <taxon>Pleurotineae</taxon>
        <taxon>Stephanosporaceae</taxon>
        <taxon>Cristinia</taxon>
    </lineage>
</organism>
<dbReference type="Pfam" id="PF26291">
    <property type="entry name" value="SWIB_eIF2D"/>
    <property type="match status" value="1"/>
</dbReference>
<dbReference type="PROSITE" id="PS50890">
    <property type="entry name" value="PUA"/>
    <property type="match status" value="1"/>
</dbReference>
<dbReference type="PANTHER" id="PTHR12217:SF4">
    <property type="entry name" value="EUKARYOTIC TRANSLATION INITIATION FACTOR 2D"/>
    <property type="match status" value="1"/>
</dbReference>
<dbReference type="InterPro" id="IPR003121">
    <property type="entry name" value="SWIB_MDM2_domain"/>
</dbReference>
<dbReference type="SUPFAM" id="SSF47592">
    <property type="entry name" value="SWIB/MDM2 domain"/>
    <property type="match status" value="1"/>
</dbReference>
<evidence type="ECO:0000313" key="6">
    <source>
        <dbReference type="EMBL" id="KAH8101298.1"/>
    </source>
</evidence>
<dbReference type="Pfam" id="PF17832">
    <property type="entry name" value="Pre-PUA"/>
    <property type="match status" value="1"/>
</dbReference>
<dbReference type="PANTHER" id="PTHR12217">
    <property type="entry name" value="EUKARYOTIC TRANSLATION INITIATION FACTOR 2D"/>
    <property type="match status" value="1"/>
</dbReference>
<evidence type="ECO:0000313" key="7">
    <source>
        <dbReference type="Proteomes" id="UP000813824"/>
    </source>
</evidence>
<name>A0A8K0XQP5_9AGAR</name>
<dbReference type="InterPro" id="IPR036885">
    <property type="entry name" value="SWIB_MDM2_dom_sf"/>
</dbReference>
<feature type="compositionally biased region" description="Basic and acidic residues" evidence="3">
    <location>
        <begin position="203"/>
        <end position="218"/>
    </location>
</feature>
<dbReference type="InterPro" id="IPR015947">
    <property type="entry name" value="PUA-like_sf"/>
</dbReference>
<dbReference type="InterPro" id="IPR039757">
    <property type="entry name" value="EIF2D"/>
</dbReference>
<dbReference type="Gene3D" id="3.30.780.10">
    <property type="entry name" value="SUI1-like domain"/>
    <property type="match status" value="1"/>
</dbReference>
<dbReference type="FunFam" id="3.30.780.10:FF:000008">
    <property type="entry name" value="eukaryotic translation initiation factor 2D"/>
    <property type="match status" value="1"/>
</dbReference>
<reference evidence="6" key="1">
    <citation type="journal article" date="2021" name="New Phytol.">
        <title>Evolutionary innovations through gain and loss of genes in the ectomycorrhizal Boletales.</title>
        <authorList>
            <person name="Wu G."/>
            <person name="Miyauchi S."/>
            <person name="Morin E."/>
            <person name="Kuo A."/>
            <person name="Drula E."/>
            <person name="Varga T."/>
            <person name="Kohler A."/>
            <person name="Feng B."/>
            <person name="Cao Y."/>
            <person name="Lipzen A."/>
            <person name="Daum C."/>
            <person name="Hundley H."/>
            <person name="Pangilinan J."/>
            <person name="Johnson J."/>
            <person name="Barry K."/>
            <person name="LaButti K."/>
            <person name="Ng V."/>
            <person name="Ahrendt S."/>
            <person name="Min B."/>
            <person name="Choi I.G."/>
            <person name="Park H."/>
            <person name="Plett J.M."/>
            <person name="Magnuson J."/>
            <person name="Spatafora J.W."/>
            <person name="Nagy L.G."/>
            <person name="Henrissat B."/>
            <person name="Grigoriev I.V."/>
            <person name="Yang Z.L."/>
            <person name="Xu J."/>
            <person name="Martin F.M."/>
        </authorList>
    </citation>
    <scope>NUCLEOTIDE SEQUENCE</scope>
    <source>
        <strain evidence="6">KKN 215</strain>
    </source>
</reference>
<proteinExistence type="inferred from homology"/>
<dbReference type="SUPFAM" id="SSF88697">
    <property type="entry name" value="PUA domain-like"/>
    <property type="match status" value="1"/>
</dbReference>
<dbReference type="Proteomes" id="UP000813824">
    <property type="component" value="Unassembled WGS sequence"/>
</dbReference>
<dbReference type="InterPro" id="IPR036877">
    <property type="entry name" value="SUI1_dom_sf"/>
</dbReference>
<dbReference type="GO" id="GO:0001731">
    <property type="term" value="P:formation of translation preinitiation complex"/>
    <property type="evidence" value="ECO:0007669"/>
    <property type="project" value="InterPro"/>
</dbReference>
<feature type="domain" description="SUI1" evidence="4">
    <location>
        <begin position="534"/>
        <end position="603"/>
    </location>
</feature>
<feature type="compositionally biased region" description="Acidic residues" evidence="3">
    <location>
        <begin position="230"/>
        <end position="248"/>
    </location>
</feature>
<dbReference type="Pfam" id="PF25304">
    <property type="entry name" value="WHD_eIF2D"/>
    <property type="match status" value="1"/>
</dbReference>
<dbReference type="AlphaFoldDB" id="A0A8K0XQP5"/>
<sequence>MFKKPLSDLKTSAPIRGSDRRRLKQRVIDRYEITPEVGEQLVPDGMLSQKFSTHLDELGVVYLSQGGDPLWFTIGKGSDELIPTVYTLWKHPSLLPIVSTPAAVIPKLIGGADLMIPGVVQHVSTLEAGQLVAVTQYHPSISKHNPNDSNNPTLVPRIGPPLAVGRMALSSAELRSRANQDGEERKGKAVLVLHTWKDWLWDMGSGKKTDVPKPREIEVGDAEGGPVLVESDDEEEGEGGEGQAEGDENGASKPDDVPAVVEDAAPRPSEPEACPKVILTPEDVSHCLRSALLQALVTTLNSLPPSSFPILASTFWTTHILPARPAQALGTHGLADPSEIDIKQSTHKSVKVFLKACAKEGLVKLKENKGDVLISGVFPAHPAVAAHRPHKTVGAVQAKLERAEERERKEREAEEKKRGEIQVTELWKPFGSTVGLFVTAGKSSQEYYTLSDIREFFNAYISERNLVNAREQQYVNVSEDDALSGAVSVKGEERPEFLKREDALKRIKENMQSWHRIGIDGGDVVTKKGAVKPISVVVKVRQGRKAATLVTGFESFFLKADYLAEELRKVCAGSTSSKASTDMEVMVQGKQIQAVTDFLISKGVPEKWIEAEDQTKKKK</sequence>
<dbReference type="InterPro" id="IPR039759">
    <property type="entry name" value="eIF2D_SUI1"/>
</dbReference>
<dbReference type="Gene3D" id="3.10.400.20">
    <property type="match status" value="1"/>
</dbReference>
<dbReference type="PROSITE" id="PS51925">
    <property type="entry name" value="SWIB_MDM2"/>
    <property type="match status" value="1"/>
</dbReference>
<evidence type="ECO:0000256" key="2">
    <source>
        <dbReference type="SAM" id="Coils"/>
    </source>
</evidence>
<dbReference type="OrthoDB" id="199771at2759"/>
<dbReference type="SUPFAM" id="SSF55159">
    <property type="entry name" value="eIF1-like"/>
    <property type="match status" value="1"/>
</dbReference>
<comment type="similarity">
    <text evidence="1">Belongs to the eIF2D family.</text>
</comment>
<feature type="coiled-coil region" evidence="2">
    <location>
        <begin position="393"/>
        <end position="420"/>
    </location>
</feature>
<dbReference type="EMBL" id="JAEVFJ010000013">
    <property type="protein sequence ID" value="KAH8101298.1"/>
    <property type="molecule type" value="Genomic_DNA"/>
</dbReference>
<dbReference type="PROSITE" id="PS50296">
    <property type="entry name" value="SUI1"/>
    <property type="match status" value="1"/>
</dbReference>
<feature type="domain" description="DM2" evidence="5">
    <location>
        <begin position="425"/>
        <end position="510"/>
    </location>
</feature>
<accession>A0A8K0XQP5</accession>
<keyword evidence="6" id="KW-0396">Initiation factor</keyword>
<protein>
    <submittedName>
        <fullName evidence="6">Eukaryotic translation initiation factor SUI1 family protein</fullName>
    </submittedName>
</protein>